<keyword evidence="4" id="KW-1185">Reference proteome</keyword>
<name>A0ABN1VBU8_9PSEU</name>
<evidence type="ECO:0000256" key="1">
    <source>
        <dbReference type="SAM" id="SignalP"/>
    </source>
</evidence>
<feature type="signal peptide" evidence="1">
    <location>
        <begin position="1"/>
        <end position="25"/>
    </location>
</feature>
<keyword evidence="1" id="KW-0732">Signal</keyword>
<dbReference type="Pfam" id="PF14230">
    <property type="entry name" value="DUF4333"/>
    <property type="match status" value="1"/>
</dbReference>
<evidence type="ECO:0000313" key="3">
    <source>
        <dbReference type="EMBL" id="GAA1204327.1"/>
    </source>
</evidence>
<feature type="chain" id="PRO_5046571964" description="DUF4333 domain-containing protein" evidence="1">
    <location>
        <begin position="26"/>
        <end position="98"/>
    </location>
</feature>
<comment type="caution">
    <text evidence="3">The sequence shown here is derived from an EMBL/GenBank/DDBJ whole genome shotgun (WGS) entry which is preliminary data.</text>
</comment>
<sequence length="98" mass="10246">MPRVPRALTLSVAGLSVLGLTACSAYVEKGELEKQVATTLVQRGDVEVDSVDCPDELEAEPDATTDCSVTTKGGRKITANVTVTDTGGDLVQFMIMTG</sequence>
<dbReference type="RefSeq" id="WP_253852936.1">
    <property type="nucleotide sequence ID" value="NZ_BAAALM010000007.1"/>
</dbReference>
<dbReference type="InterPro" id="IPR025637">
    <property type="entry name" value="DUF4333"/>
</dbReference>
<dbReference type="Proteomes" id="UP001500467">
    <property type="component" value="Unassembled WGS sequence"/>
</dbReference>
<feature type="domain" description="DUF4333" evidence="2">
    <location>
        <begin position="21"/>
        <end position="87"/>
    </location>
</feature>
<evidence type="ECO:0000259" key="2">
    <source>
        <dbReference type="Pfam" id="PF14230"/>
    </source>
</evidence>
<dbReference type="EMBL" id="BAAALM010000007">
    <property type="protein sequence ID" value="GAA1204327.1"/>
    <property type="molecule type" value="Genomic_DNA"/>
</dbReference>
<accession>A0ABN1VBU8</accession>
<proteinExistence type="predicted"/>
<gene>
    <name evidence="3" type="ORF">GCM10009675_23090</name>
</gene>
<evidence type="ECO:0000313" key="4">
    <source>
        <dbReference type="Proteomes" id="UP001500467"/>
    </source>
</evidence>
<protein>
    <recommendedName>
        <fullName evidence="2">DUF4333 domain-containing protein</fullName>
    </recommendedName>
</protein>
<dbReference type="PROSITE" id="PS51257">
    <property type="entry name" value="PROKAR_LIPOPROTEIN"/>
    <property type="match status" value="1"/>
</dbReference>
<organism evidence="3 4">
    <name type="scientific">Prauserella alba</name>
    <dbReference type="NCBI Taxonomy" id="176898"/>
    <lineage>
        <taxon>Bacteria</taxon>
        <taxon>Bacillati</taxon>
        <taxon>Actinomycetota</taxon>
        <taxon>Actinomycetes</taxon>
        <taxon>Pseudonocardiales</taxon>
        <taxon>Pseudonocardiaceae</taxon>
        <taxon>Prauserella</taxon>
    </lineage>
</organism>
<reference evidence="3 4" key="1">
    <citation type="journal article" date="2019" name="Int. J. Syst. Evol. Microbiol.">
        <title>The Global Catalogue of Microorganisms (GCM) 10K type strain sequencing project: providing services to taxonomists for standard genome sequencing and annotation.</title>
        <authorList>
            <consortium name="The Broad Institute Genomics Platform"/>
            <consortium name="The Broad Institute Genome Sequencing Center for Infectious Disease"/>
            <person name="Wu L."/>
            <person name="Ma J."/>
        </authorList>
    </citation>
    <scope>NUCLEOTIDE SEQUENCE [LARGE SCALE GENOMIC DNA]</scope>
    <source>
        <strain evidence="3 4">JCM 13022</strain>
    </source>
</reference>